<dbReference type="AlphaFoldDB" id="A0A1I3YXP9"/>
<dbReference type="RefSeq" id="WP_075037802.1">
    <property type="nucleotide sequence ID" value="NZ_FOSB01000012.1"/>
</dbReference>
<protein>
    <submittedName>
        <fullName evidence="2">Uncharacterized protein</fullName>
    </submittedName>
</protein>
<dbReference type="EMBL" id="FOSB01000012">
    <property type="protein sequence ID" value="SFK36605.1"/>
    <property type="molecule type" value="Genomic_DNA"/>
</dbReference>
<evidence type="ECO:0000313" key="3">
    <source>
        <dbReference type="Proteomes" id="UP000183557"/>
    </source>
</evidence>
<feature type="transmembrane region" description="Helical" evidence="1">
    <location>
        <begin position="40"/>
        <end position="62"/>
    </location>
</feature>
<keyword evidence="1" id="KW-0472">Membrane</keyword>
<dbReference type="Proteomes" id="UP000183557">
    <property type="component" value="Unassembled WGS sequence"/>
</dbReference>
<reference evidence="3" key="1">
    <citation type="submission" date="2016-10" db="EMBL/GenBank/DDBJ databases">
        <authorList>
            <person name="Varghese N."/>
            <person name="Submissions S."/>
        </authorList>
    </citation>
    <scope>NUCLEOTIDE SEQUENCE [LARGE SCALE GENOMIC DNA]</scope>
    <source>
        <strain evidence="3">CGMCC 1.3704</strain>
    </source>
</reference>
<sequence>MQALKTHPKSFYGGIFCIAALLFSNFFIQKIEATGTVPPILVLATVLDIMIVLPVFFSYLFFEESRLCHCLLLYGF</sequence>
<gene>
    <name evidence="2" type="ORF">SAMN04487936_11254</name>
</gene>
<feature type="transmembrane region" description="Helical" evidence="1">
    <location>
        <begin position="12"/>
        <end position="28"/>
    </location>
</feature>
<accession>A0A1I3YXP9</accession>
<name>A0A1I3YXP9_HALDA</name>
<proteinExistence type="predicted"/>
<evidence type="ECO:0000256" key="1">
    <source>
        <dbReference type="SAM" id="Phobius"/>
    </source>
</evidence>
<evidence type="ECO:0000313" key="2">
    <source>
        <dbReference type="EMBL" id="SFK36605.1"/>
    </source>
</evidence>
<keyword evidence="3" id="KW-1185">Reference proteome</keyword>
<keyword evidence="1" id="KW-0812">Transmembrane</keyword>
<organism evidence="2 3">
    <name type="scientific">Halobacillus dabanensis</name>
    <dbReference type="NCBI Taxonomy" id="240302"/>
    <lineage>
        <taxon>Bacteria</taxon>
        <taxon>Bacillati</taxon>
        <taxon>Bacillota</taxon>
        <taxon>Bacilli</taxon>
        <taxon>Bacillales</taxon>
        <taxon>Bacillaceae</taxon>
        <taxon>Halobacillus</taxon>
    </lineage>
</organism>
<keyword evidence="1" id="KW-1133">Transmembrane helix</keyword>